<dbReference type="InterPro" id="IPR038727">
    <property type="entry name" value="NadR/Ttd14_AAA_dom"/>
</dbReference>
<dbReference type="KEGG" id="eaj:Q3M24_14345"/>
<accession>A0AAU8LQE1</accession>
<reference evidence="2" key="1">
    <citation type="journal article" date="2024" name="Syst. Appl. Microbiol.">
        <title>First single-strain enrichments of Electrothrix cable bacteria, description of E. aestuarii sp. nov. and E. rattekaaiensis sp. nov., and proposal of a cable bacteria taxonomy following the rules of the SeqCode.</title>
        <authorList>
            <person name="Plum-Jensen L.E."/>
            <person name="Schramm A."/>
            <person name="Marshall I.P.G."/>
        </authorList>
    </citation>
    <scope>NUCLEOTIDE SEQUENCE</scope>
    <source>
        <strain evidence="2">Rat1</strain>
    </source>
</reference>
<evidence type="ECO:0000259" key="1">
    <source>
        <dbReference type="Pfam" id="PF13521"/>
    </source>
</evidence>
<gene>
    <name evidence="2" type="ORF">Q3M24_14345</name>
</gene>
<feature type="domain" description="NadR/Ttd14 AAA" evidence="1">
    <location>
        <begin position="154"/>
        <end position="312"/>
    </location>
</feature>
<proteinExistence type="predicted"/>
<name>A0AAU8LQE1_9BACT</name>
<dbReference type="InterPro" id="IPR027417">
    <property type="entry name" value="P-loop_NTPase"/>
</dbReference>
<sequence>MRRGLTLGKFAPFHRGHQLVMETALAEMDELVVMVYATDVTDVPLQVRAGWIKKLYPTVRIIEAWDGPDGYGNTPEICREQEDYILTKLNGLSITHFYSSEFYGDHVSWALNAVDRRIDEARQTVPISGTKLRADYFAGREHIAPLVYADLITKVCFMGAPSTGKTTLARVLAEQHNTVWMPEYGAEYWLEHQLDRRITLEQFEEIAPEHNRREDKLVLASRNYLFCDTSPMTTYVFAKDYHGCTGPGLTRLAREAEKRYDLFFLCDTDIPYADTWDRSGDQKRKWFQQQIIGDLAERRVPFFRISGPLEERIAQVNTVLQQHRKFGNVLDIRYDEGKAAR</sequence>
<dbReference type="Gene3D" id="3.40.50.300">
    <property type="entry name" value="P-loop containing nucleotide triphosphate hydrolases"/>
    <property type="match status" value="1"/>
</dbReference>
<dbReference type="Pfam" id="PF13521">
    <property type="entry name" value="AAA_28"/>
    <property type="match status" value="1"/>
</dbReference>
<reference evidence="2" key="2">
    <citation type="submission" date="2024-06" db="EMBL/GenBank/DDBJ databases">
        <authorList>
            <person name="Plum-Jensen L.E."/>
            <person name="Schramm A."/>
            <person name="Marshall I.P.G."/>
        </authorList>
    </citation>
    <scope>NUCLEOTIDE SEQUENCE</scope>
    <source>
        <strain evidence="2">Rat1</strain>
    </source>
</reference>
<dbReference type="AlphaFoldDB" id="A0AAU8LQE1"/>
<dbReference type="Gene3D" id="3.40.50.620">
    <property type="entry name" value="HUPs"/>
    <property type="match status" value="1"/>
</dbReference>
<dbReference type="InterPro" id="IPR004821">
    <property type="entry name" value="Cyt_trans-like"/>
</dbReference>
<protein>
    <submittedName>
        <fullName evidence="2">AAA family ATPase</fullName>
    </submittedName>
</protein>
<dbReference type="PANTHER" id="PTHR37512:SF1">
    <property type="entry name" value="NADR_TTD14 AAA DOMAIN-CONTAINING PROTEIN"/>
    <property type="match status" value="1"/>
</dbReference>
<dbReference type="SUPFAM" id="SSF52540">
    <property type="entry name" value="P-loop containing nucleoside triphosphate hydrolases"/>
    <property type="match status" value="1"/>
</dbReference>
<dbReference type="InterPro" id="IPR052735">
    <property type="entry name" value="NAD_biosynth-regulator"/>
</dbReference>
<evidence type="ECO:0000313" key="2">
    <source>
        <dbReference type="EMBL" id="XCN71491.1"/>
    </source>
</evidence>
<dbReference type="NCBIfam" id="TIGR00125">
    <property type="entry name" value="cyt_tran_rel"/>
    <property type="match status" value="1"/>
</dbReference>
<dbReference type="PANTHER" id="PTHR37512">
    <property type="entry name" value="TRIFUNCTIONAL NAD BIOSYNTHESIS/REGULATOR PROTEIN NADR"/>
    <property type="match status" value="1"/>
</dbReference>
<dbReference type="SUPFAM" id="SSF52374">
    <property type="entry name" value="Nucleotidylyl transferase"/>
    <property type="match status" value="1"/>
</dbReference>
<organism evidence="2">
    <name type="scientific">Candidatus Electrothrix aestuarii</name>
    <dbReference type="NCBI Taxonomy" id="3062594"/>
    <lineage>
        <taxon>Bacteria</taxon>
        <taxon>Pseudomonadati</taxon>
        <taxon>Thermodesulfobacteriota</taxon>
        <taxon>Desulfobulbia</taxon>
        <taxon>Desulfobulbales</taxon>
        <taxon>Desulfobulbaceae</taxon>
        <taxon>Candidatus Electrothrix</taxon>
    </lineage>
</organism>
<dbReference type="GO" id="GO:0003824">
    <property type="term" value="F:catalytic activity"/>
    <property type="evidence" value="ECO:0007669"/>
    <property type="project" value="InterPro"/>
</dbReference>
<dbReference type="EMBL" id="CP159373">
    <property type="protein sequence ID" value="XCN71491.1"/>
    <property type="molecule type" value="Genomic_DNA"/>
</dbReference>
<dbReference type="InterPro" id="IPR014729">
    <property type="entry name" value="Rossmann-like_a/b/a_fold"/>
</dbReference>